<dbReference type="PANTHER" id="PTHR36439">
    <property type="entry name" value="BLL4334 PROTEIN"/>
    <property type="match status" value="1"/>
</dbReference>
<dbReference type="Gene3D" id="3.30.70.1280">
    <property type="entry name" value="SP0830-like domains"/>
    <property type="match status" value="1"/>
</dbReference>
<dbReference type="SUPFAM" id="SSF160379">
    <property type="entry name" value="SP0830-like"/>
    <property type="match status" value="1"/>
</dbReference>
<dbReference type="PIRSF" id="PIRSF008502">
    <property type="entry name" value="UCP008502"/>
    <property type="match status" value="1"/>
</dbReference>
<dbReference type="Proteomes" id="UP000603141">
    <property type="component" value="Unassembled WGS sequence"/>
</dbReference>
<dbReference type="Pfam" id="PF08002">
    <property type="entry name" value="DUF1697"/>
    <property type="match status" value="1"/>
</dbReference>
<reference evidence="1" key="1">
    <citation type="submission" date="2021-01" db="EMBL/GenBank/DDBJ databases">
        <title>Modified the classification status of verrucomicrobia.</title>
        <authorList>
            <person name="Feng X."/>
        </authorList>
    </citation>
    <scope>NUCLEOTIDE SEQUENCE</scope>
    <source>
        <strain evidence="1">KCTC 22041</strain>
    </source>
</reference>
<dbReference type="InterPro" id="IPR012545">
    <property type="entry name" value="DUF1697"/>
</dbReference>
<protein>
    <submittedName>
        <fullName evidence="1">DUF1697 domain-containing protein</fullName>
    </submittedName>
</protein>
<evidence type="ECO:0000313" key="2">
    <source>
        <dbReference type="Proteomes" id="UP000603141"/>
    </source>
</evidence>
<dbReference type="PANTHER" id="PTHR36439:SF1">
    <property type="entry name" value="DUF1697 DOMAIN-CONTAINING PROTEIN"/>
    <property type="match status" value="1"/>
</dbReference>
<name>A0A934S4I7_9BACT</name>
<comment type="caution">
    <text evidence="1">The sequence shown here is derived from an EMBL/GenBank/DDBJ whole genome shotgun (WGS) entry which is preliminary data.</text>
</comment>
<gene>
    <name evidence="1" type="ORF">JIN85_08170</name>
</gene>
<proteinExistence type="predicted"/>
<dbReference type="AlphaFoldDB" id="A0A934S4I7"/>
<organism evidence="1 2">
    <name type="scientific">Luteolibacter pohnpeiensis</name>
    <dbReference type="NCBI Taxonomy" id="454153"/>
    <lineage>
        <taxon>Bacteria</taxon>
        <taxon>Pseudomonadati</taxon>
        <taxon>Verrucomicrobiota</taxon>
        <taxon>Verrucomicrobiia</taxon>
        <taxon>Verrucomicrobiales</taxon>
        <taxon>Verrucomicrobiaceae</taxon>
        <taxon>Luteolibacter</taxon>
    </lineage>
</organism>
<accession>A0A934S4I7</accession>
<evidence type="ECO:0000313" key="1">
    <source>
        <dbReference type="EMBL" id="MBK1882386.1"/>
    </source>
</evidence>
<keyword evidence="2" id="KW-1185">Reference proteome</keyword>
<dbReference type="RefSeq" id="WP_200269472.1">
    <property type="nucleotide sequence ID" value="NZ_JAENIJ010000010.1"/>
</dbReference>
<dbReference type="EMBL" id="JAENIJ010000010">
    <property type="protein sequence ID" value="MBK1882386.1"/>
    <property type="molecule type" value="Genomic_DNA"/>
</dbReference>
<sequence>MAKYIALLRGINVGGKAKLPMKELVTIFKSLGYQHVQTYIQSGNVVFESSSTIGTKEREKIRQAIGSQKGFEPAILAITAKQLRDVIQRNPFPSEGGKDLHVFFLDSAAKSPDLAKMQAIQTASEQFELQEHAFYLFAPDGIGRSKLAASVERLLGVSGTARNWNTVKKLESMLDEESPS</sequence>